<evidence type="ECO:0000313" key="3">
    <source>
        <dbReference type="Proteomes" id="UP000588112"/>
    </source>
</evidence>
<dbReference type="Pfam" id="PF22564">
    <property type="entry name" value="HAAS"/>
    <property type="match status" value="1"/>
</dbReference>
<proteinExistence type="predicted"/>
<comment type="caution">
    <text evidence="2">The sequence shown here is derived from an EMBL/GenBank/DDBJ whole genome shotgun (WGS) entry which is preliminary data.</text>
</comment>
<feature type="transmembrane region" description="Helical" evidence="1">
    <location>
        <begin position="155"/>
        <end position="180"/>
    </location>
</feature>
<evidence type="ECO:0000313" key="2">
    <source>
        <dbReference type="EMBL" id="MBB5629699.1"/>
    </source>
</evidence>
<name>A0A7W8Z901_9ACTN</name>
<keyword evidence="1" id="KW-0812">Transmembrane</keyword>
<keyword evidence="3" id="KW-1185">Reference proteome</keyword>
<evidence type="ECO:0000256" key="1">
    <source>
        <dbReference type="SAM" id="Phobius"/>
    </source>
</evidence>
<dbReference type="AlphaFoldDB" id="A0A7W8Z901"/>
<feature type="transmembrane region" description="Helical" evidence="1">
    <location>
        <begin position="200"/>
        <end position="218"/>
    </location>
</feature>
<feature type="transmembrane region" description="Helical" evidence="1">
    <location>
        <begin position="117"/>
        <end position="143"/>
    </location>
</feature>
<dbReference type="Proteomes" id="UP000588112">
    <property type="component" value="Unassembled WGS sequence"/>
</dbReference>
<dbReference type="EMBL" id="JACHBR010000001">
    <property type="protein sequence ID" value="MBB5629699.1"/>
    <property type="molecule type" value="Genomic_DNA"/>
</dbReference>
<organism evidence="2 3">
    <name type="scientific">Sphaerisporangium krabiense</name>
    <dbReference type="NCBI Taxonomy" id="763782"/>
    <lineage>
        <taxon>Bacteria</taxon>
        <taxon>Bacillati</taxon>
        <taxon>Actinomycetota</taxon>
        <taxon>Actinomycetes</taxon>
        <taxon>Streptosporangiales</taxon>
        <taxon>Streptosporangiaceae</taxon>
        <taxon>Sphaerisporangium</taxon>
    </lineage>
</organism>
<keyword evidence="1" id="KW-0472">Membrane</keyword>
<sequence length="230" mass="25086">MASAGVIDDYVTELRRTLRGPFRLRRDMVTEARDSLADTADAYHAEGLDRSEAERLAVAEFGPVGEIAPGYQEELAASQGRRTAAALFVAVPVNTVMWSLIWRFYPGDEWGPLKPAWFSPLAHFLDVFQFAMGVVGALMLLAFTRGPRRLRRPMMLTRAIGVLLWIQVPAIIGMSAALTYGRGTVLEDTTTFLPGAAASLFSYAVAGWLLCGATRCLLVTRRAPAPQPAA</sequence>
<keyword evidence="1" id="KW-1133">Transmembrane helix</keyword>
<accession>A0A7W8Z901</accession>
<gene>
    <name evidence="2" type="ORF">BJ981_005398</name>
</gene>
<reference evidence="2 3" key="1">
    <citation type="submission" date="2020-08" db="EMBL/GenBank/DDBJ databases">
        <title>Sequencing the genomes of 1000 actinobacteria strains.</title>
        <authorList>
            <person name="Klenk H.-P."/>
        </authorList>
    </citation>
    <scope>NUCLEOTIDE SEQUENCE [LARGE SCALE GENOMIC DNA]</scope>
    <source>
        <strain evidence="2 3">DSM 45790</strain>
    </source>
</reference>
<dbReference type="RefSeq" id="WP_184614976.1">
    <property type="nucleotide sequence ID" value="NZ_BOOS01000031.1"/>
</dbReference>
<dbReference type="InterPro" id="IPR047928">
    <property type="entry name" value="Perm_prefix_1"/>
</dbReference>
<feature type="transmembrane region" description="Helical" evidence="1">
    <location>
        <begin position="84"/>
        <end position="105"/>
    </location>
</feature>
<protein>
    <submittedName>
        <fullName evidence="2">Uncharacterized protein</fullName>
    </submittedName>
</protein>
<dbReference type="NCBIfam" id="NF038403">
    <property type="entry name" value="perm_prefix_1"/>
    <property type="match status" value="1"/>
</dbReference>